<reference evidence="1" key="1">
    <citation type="submission" date="2014-09" db="EMBL/GenBank/DDBJ databases">
        <authorList>
            <person name="Magalhaes I.L.F."/>
            <person name="Oliveira U."/>
            <person name="Santos F.R."/>
            <person name="Vidigal T.H.D.A."/>
            <person name="Brescovit A.D."/>
            <person name="Santos A.J."/>
        </authorList>
    </citation>
    <scope>NUCLEOTIDE SEQUENCE</scope>
    <source>
        <tissue evidence="1">Shoot tissue taken approximately 20 cm above the soil surface</tissue>
    </source>
</reference>
<protein>
    <submittedName>
        <fullName evidence="1">Uncharacterized protein</fullName>
    </submittedName>
</protein>
<evidence type="ECO:0000313" key="1">
    <source>
        <dbReference type="EMBL" id="JAE04842.1"/>
    </source>
</evidence>
<dbReference type="AlphaFoldDB" id="A0A0A9EXL6"/>
<sequence>MERVMKVCKNSIVRDLELIDLLKLDTFSFHHVDCQVSSVRCNVDCLLIVRSLFCQISWAERAVIRSCSQGTNENLYSLADVSLFV</sequence>
<dbReference type="EMBL" id="GBRH01193054">
    <property type="protein sequence ID" value="JAE04842.1"/>
    <property type="molecule type" value="Transcribed_RNA"/>
</dbReference>
<accession>A0A0A9EXL6</accession>
<name>A0A0A9EXL6_ARUDO</name>
<reference evidence="1" key="2">
    <citation type="journal article" date="2015" name="Data Brief">
        <title>Shoot transcriptome of the giant reed, Arundo donax.</title>
        <authorList>
            <person name="Barrero R.A."/>
            <person name="Guerrero F.D."/>
            <person name="Moolhuijzen P."/>
            <person name="Goolsby J.A."/>
            <person name="Tidwell J."/>
            <person name="Bellgard S.E."/>
            <person name="Bellgard M.I."/>
        </authorList>
    </citation>
    <scope>NUCLEOTIDE SEQUENCE</scope>
    <source>
        <tissue evidence="1">Shoot tissue taken approximately 20 cm above the soil surface</tissue>
    </source>
</reference>
<proteinExistence type="predicted"/>
<organism evidence="1">
    <name type="scientific">Arundo donax</name>
    <name type="common">Giant reed</name>
    <name type="synonym">Donax arundinaceus</name>
    <dbReference type="NCBI Taxonomy" id="35708"/>
    <lineage>
        <taxon>Eukaryota</taxon>
        <taxon>Viridiplantae</taxon>
        <taxon>Streptophyta</taxon>
        <taxon>Embryophyta</taxon>
        <taxon>Tracheophyta</taxon>
        <taxon>Spermatophyta</taxon>
        <taxon>Magnoliopsida</taxon>
        <taxon>Liliopsida</taxon>
        <taxon>Poales</taxon>
        <taxon>Poaceae</taxon>
        <taxon>PACMAD clade</taxon>
        <taxon>Arundinoideae</taxon>
        <taxon>Arundineae</taxon>
        <taxon>Arundo</taxon>
    </lineage>
</organism>